<dbReference type="EMBL" id="BARU01035825">
    <property type="protein sequence ID" value="GAH84871.1"/>
    <property type="molecule type" value="Genomic_DNA"/>
</dbReference>
<gene>
    <name evidence="2" type="ORF">S03H2_56022</name>
</gene>
<dbReference type="SUPFAM" id="SSF52949">
    <property type="entry name" value="Macro domain-like"/>
    <property type="match status" value="1"/>
</dbReference>
<dbReference type="InterPro" id="IPR002589">
    <property type="entry name" value="Macro_dom"/>
</dbReference>
<evidence type="ECO:0000313" key="2">
    <source>
        <dbReference type="EMBL" id="GAH84871.1"/>
    </source>
</evidence>
<name>X1IQY2_9ZZZZ</name>
<feature type="domain" description="Macro" evidence="1">
    <location>
        <begin position="1"/>
        <end position="123"/>
    </location>
</feature>
<dbReference type="Gene3D" id="3.40.220.10">
    <property type="entry name" value="Leucine Aminopeptidase, subunit E, domain 1"/>
    <property type="match status" value="1"/>
</dbReference>
<dbReference type="PANTHER" id="PTHR11106:SF111">
    <property type="entry name" value="MACRO DOMAIN-CONTAINING PROTEIN"/>
    <property type="match status" value="1"/>
</dbReference>
<sequence>AECDAHGPVRVGEAAITGAGDLPAKYVIHQASMGLGGRTTAESLRQSTRAALRIAEETGDIRALAFPAVGTGIAGFDLARCAEIMLEEVKRHIAAGTGLTEITFVLFDDRARRIFERAWESIDSGEG</sequence>
<dbReference type="PROSITE" id="PS51154">
    <property type="entry name" value="MACRO"/>
    <property type="match status" value="1"/>
</dbReference>
<dbReference type="AlphaFoldDB" id="X1IQY2"/>
<dbReference type="PANTHER" id="PTHR11106">
    <property type="entry name" value="GANGLIOSIDE INDUCED DIFFERENTIATION ASSOCIATED PROTEIN 2-RELATED"/>
    <property type="match status" value="1"/>
</dbReference>
<reference evidence="2" key="1">
    <citation type="journal article" date="2014" name="Front. Microbiol.">
        <title>High frequency of phylogenetically diverse reductive dehalogenase-homologous genes in deep subseafloor sedimentary metagenomes.</title>
        <authorList>
            <person name="Kawai M."/>
            <person name="Futagami T."/>
            <person name="Toyoda A."/>
            <person name="Takaki Y."/>
            <person name="Nishi S."/>
            <person name="Hori S."/>
            <person name="Arai W."/>
            <person name="Tsubouchi T."/>
            <person name="Morono Y."/>
            <person name="Uchiyama I."/>
            <person name="Ito T."/>
            <person name="Fujiyama A."/>
            <person name="Inagaki F."/>
            <person name="Takami H."/>
        </authorList>
    </citation>
    <scope>NUCLEOTIDE SEQUENCE</scope>
    <source>
        <strain evidence="2">Expedition CK06-06</strain>
    </source>
</reference>
<protein>
    <recommendedName>
        <fullName evidence="1">Macro domain-containing protein</fullName>
    </recommendedName>
</protein>
<dbReference type="InterPro" id="IPR043472">
    <property type="entry name" value="Macro_dom-like"/>
</dbReference>
<proteinExistence type="predicted"/>
<comment type="caution">
    <text evidence="2">The sequence shown here is derived from an EMBL/GenBank/DDBJ whole genome shotgun (WGS) entry which is preliminary data.</text>
</comment>
<feature type="non-terminal residue" evidence="2">
    <location>
        <position position="1"/>
    </location>
</feature>
<dbReference type="Pfam" id="PF01661">
    <property type="entry name" value="Macro"/>
    <property type="match status" value="1"/>
</dbReference>
<evidence type="ECO:0000259" key="1">
    <source>
        <dbReference type="PROSITE" id="PS51154"/>
    </source>
</evidence>
<accession>X1IQY2</accession>
<organism evidence="2">
    <name type="scientific">marine sediment metagenome</name>
    <dbReference type="NCBI Taxonomy" id="412755"/>
    <lineage>
        <taxon>unclassified sequences</taxon>
        <taxon>metagenomes</taxon>
        <taxon>ecological metagenomes</taxon>
    </lineage>
</organism>